<dbReference type="eggNOG" id="ENOG5032UTZ">
    <property type="taxonomic scope" value="Bacteria"/>
</dbReference>
<sequence length="387" mass="43622">MSKTPYHINLPEEVVTELHLQPEQSFHLTLRNGSLTLHPIDGQNEIQTLSLRHFLVPSVLAALLFIGYALYQRHFQLPLGGDNSIASAVILLGEMSGMLSFLVTYVQEVRRQPNSLKRKTSWRVFPALLIAFAIILAFITSGFFWAINYLFQNVTFDLFTSVVLFVLFDAIINFLMIYAALSISTLFITAIFVMTMIGGVLIAMVTNSSRLWWQYNLSFLGTDGALDAWQFNATLILAGLIWIALVDYLFVPLQQVMRGNHRLIVLRVLLTLSAISLAGIGAFPNNAGQLHFIHDQIANGLVYFILILMAGNRWLLPNAPREFMVTSYVIGGVLVVTMLLFEVIGYLSLTAFEIIAFGLTLSWILLLLQNIYRLYYHAYQTFVVKIS</sequence>
<dbReference type="STRING" id="33968.BMS77_06050"/>
<dbReference type="Proteomes" id="UP000192288">
    <property type="component" value="Unassembled WGS sequence"/>
</dbReference>
<feature type="transmembrane region" description="Helical" evidence="1">
    <location>
        <begin position="54"/>
        <end position="71"/>
    </location>
</feature>
<feature type="transmembrane region" description="Helical" evidence="1">
    <location>
        <begin position="354"/>
        <end position="372"/>
    </location>
</feature>
<evidence type="ECO:0000313" key="3">
    <source>
        <dbReference type="Proteomes" id="UP000192288"/>
    </source>
</evidence>
<dbReference type="AlphaFoldDB" id="A0A1X0VDF0"/>
<feature type="transmembrane region" description="Helical" evidence="1">
    <location>
        <begin position="159"/>
        <end position="179"/>
    </location>
</feature>
<feature type="transmembrane region" description="Helical" evidence="1">
    <location>
        <begin position="296"/>
        <end position="316"/>
    </location>
</feature>
<keyword evidence="1" id="KW-0472">Membrane</keyword>
<dbReference type="EMBL" id="MPLS01000016">
    <property type="protein sequence ID" value="ORI97728.1"/>
    <property type="molecule type" value="Genomic_DNA"/>
</dbReference>
<organism evidence="2 3">
    <name type="scientific">Leuconostoc pseudomesenteroides</name>
    <dbReference type="NCBI Taxonomy" id="33968"/>
    <lineage>
        <taxon>Bacteria</taxon>
        <taxon>Bacillati</taxon>
        <taxon>Bacillota</taxon>
        <taxon>Bacilli</taxon>
        <taxon>Lactobacillales</taxon>
        <taxon>Lactobacillaceae</taxon>
        <taxon>Leuconostoc</taxon>
    </lineage>
</organism>
<proteinExistence type="predicted"/>
<comment type="caution">
    <text evidence="2">The sequence shown here is derived from an EMBL/GenBank/DDBJ whole genome shotgun (WGS) entry which is preliminary data.</text>
</comment>
<reference evidence="2 3" key="1">
    <citation type="journal article" date="2017" name="Front. Microbiol.">
        <title>Genomic Characterization of Dairy Associated Leuconostoc Species and Diversity of Leuconostocs in Undefined Mixed Mesophilic Starter Cultures.</title>
        <authorList>
            <person name="Frantzen C.A."/>
            <person name="Kot W."/>
            <person name="Pedersen T.B."/>
            <person name="Ardo Y.M."/>
            <person name="Broadbent J.R."/>
            <person name="Neve H."/>
            <person name="Hansen L.H."/>
            <person name="Dal Bello F."/>
            <person name="Ostlie H.M."/>
            <person name="Kleppen H.P."/>
            <person name="Vogensen F.K."/>
            <person name="Holo H."/>
        </authorList>
    </citation>
    <scope>NUCLEOTIDE SEQUENCE [LARGE SCALE GENOMIC DNA]</scope>
    <source>
        <strain evidence="2 3">LMGCF08</strain>
    </source>
</reference>
<protein>
    <submittedName>
        <fullName evidence="2">DUF998 domain-containing protein</fullName>
    </submittedName>
</protein>
<dbReference type="InterPro" id="IPR009339">
    <property type="entry name" value="DUF998"/>
</dbReference>
<evidence type="ECO:0000313" key="2">
    <source>
        <dbReference type="EMBL" id="ORI97728.1"/>
    </source>
</evidence>
<feature type="transmembrane region" description="Helical" evidence="1">
    <location>
        <begin position="83"/>
        <end position="106"/>
    </location>
</feature>
<feature type="transmembrane region" description="Helical" evidence="1">
    <location>
        <begin position="127"/>
        <end position="147"/>
    </location>
</feature>
<gene>
    <name evidence="2" type="ORF">BMR96_05675</name>
</gene>
<feature type="transmembrane region" description="Helical" evidence="1">
    <location>
        <begin position="228"/>
        <end position="251"/>
    </location>
</feature>
<keyword evidence="1" id="KW-1133">Transmembrane helix</keyword>
<evidence type="ECO:0000256" key="1">
    <source>
        <dbReference type="SAM" id="Phobius"/>
    </source>
</evidence>
<name>A0A1X0VDF0_LEUPS</name>
<feature type="transmembrane region" description="Helical" evidence="1">
    <location>
        <begin position="328"/>
        <end position="348"/>
    </location>
</feature>
<dbReference type="RefSeq" id="WP_004910962.1">
    <property type="nucleotide sequence ID" value="NZ_MPLS01000016.1"/>
</dbReference>
<keyword evidence="1" id="KW-0812">Transmembrane</keyword>
<feature type="transmembrane region" description="Helical" evidence="1">
    <location>
        <begin position="186"/>
        <end position="208"/>
    </location>
</feature>
<accession>A0A1X0VDF0</accession>
<feature type="transmembrane region" description="Helical" evidence="1">
    <location>
        <begin position="263"/>
        <end position="284"/>
    </location>
</feature>
<dbReference type="Pfam" id="PF06197">
    <property type="entry name" value="DUF998"/>
    <property type="match status" value="1"/>
</dbReference>